<evidence type="ECO:0000256" key="6">
    <source>
        <dbReference type="ARBA" id="ARBA00023136"/>
    </source>
</evidence>
<dbReference type="Proteomes" id="UP001235939">
    <property type="component" value="Chromosome 01"/>
</dbReference>
<name>A0ABY6JW23_9ARAC</name>
<keyword evidence="7 8" id="KW-1015">Disulfide bond</keyword>
<evidence type="ECO:0000256" key="5">
    <source>
        <dbReference type="ARBA" id="ARBA00022989"/>
    </source>
</evidence>
<keyword evidence="5" id="KW-1133">Transmembrane helix</keyword>
<keyword evidence="10" id="KW-1185">Reference proteome</keyword>
<gene>
    <name evidence="9" type="ORF">LAZ67_1000378</name>
</gene>
<evidence type="ECO:0000256" key="7">
    <source>
        <dbReference type="ARBA" id="ARBA00023157"/>
    </source>
</evidence>
<dbReference type="SUPFAM" id="SSF57424">
    <property type="entry name" value="LDL receptor-like module"/>
    <property type="match status" value="2"/>
</dbReference>
<dbReference type="Gene3D" id="4.10.400.10">
    <property type="entry name" value="Low-density Lipoprotein Receptor"/>
    <property type="match status" value="2"/>
</dbReference>
<dbReference type="InterPro" id="IPR000884">
    <property type="entry name" value="TSP1_rpt"/>
</dbReference>
<dbReference type="PANTHER" id="PTHR24270:SF61">
    <property type="entry name" value="EGF-LIKE DOMAIN-CONTAINING PROTEIN"/>
    <property type="match status" value="1"/>
</dbReference>
<proteinExistence type="predicted"/>
<evidence type="ECO:0000256" key="3">
    <source>
        <dbReference type="ARBA" id="ARBA00022692"/>
    </source>
</evidence>
<evidence type="ECO:0000256" key="4">
    <source>
        <dbReference type="ARBA" id="ARBA00022737"/>
    </source>
</evidence>
<dbReference type="InterPro" id="IPR023415">
    <property type="entry name" value="LDLR_class-A_CS"/>
</dbReference>
<dbReference type="PROSITE" id="PS01209">
    <property type="entry name" value="LDLRA_1"/>
    <property type="match status" value="1"/>
</dbReference>
<protein>
    <submittedName>
        <fullName evidence="9">Uncharacterized protein</fullName>
    </submittedName>
</protein>
<dbReference type="PROSITE" id="PS50068">
    <property type="entry name" value="LDLRA_2"/>
    <property type="match status" value="2"/>
</dbReference>
<organism evidence="9 10">
    <name type="scientific">Cordylochernes scorpioides</name>
    <dbReference type="NCBI Taxonomy" id="51811"/>
    <lineage>
        <taxon>Eukaryota</taxon>
        <taxon>Metazoa</taxon>
        <taxon>Ecdysozoa</taxon>
        <taxon>Arthropoda</taxon>
        <taxon>Chelicerata</taxon>
        <taxon>Arachnida</taxon>
        <taxon>Pseudoscorpiones</taxon>
        <taxon>Cheliferoidea</taxon>
        <taxon>Chernetidae</taxon>
        <taxon>Cordylochernes</taxon>
    </lineage>
</organism>
<sequence>MILVQALERGHGHLPAGTLHLDIRSISFAGMSFAYLPHSPTLMSVLSTDLANPVEVTPPPPSYPDAGWSPWSEWTSCIDQVRIACDPHRARSRSRECRSGWGQGHRLPSVEPCVTGQGGREFEVRECRCEPPPDVMMGDGPAISAPIAPAGPCGRCHVHEICLLTGGVARCVWPRAMGPCGGWCEAQHEVCKALGNGTFQCIDDSGELSFVPLQPVRTSDRPTSAAECLPEEWRCGNGLCIPLARRCDGHANCYDMTDEFDCPCTNGFHCGNGTSCLEPHQRCNGVPECWDGSDEANCTTAITFSNTSMSLATEGIVVQDASRIVSSPVTRDNAWNVSCSAMVSRTVPIIVMSPRAARGRACQPSGGVATGDVPRPRCGATARMTAGMGAMRRTAPPASPC</sequence>
<dbReference type="InterPro" id="IPR050685">
    <property type="entry name" value="LDLR"/>
</dbReference>
<dbReference type="PANTHER" id="PTHR24270">
    <property type="entry name" value="LOW-DENSITY LIPOPROTEIN RECEPTOR-RELATED"/>
    <property type="match status" value="1"/>
</dbReference>
<evidence type="ECO:0000256" key="1">
    <source>
        <dbReference type="ARBA" id="ARBA00004167"/>
    </source>
</evidence>
<comment type="caution">
    <text evidence="8">Lacks conserved residue(s) required for the propagation of feature annotation.</text>
</comment>
<dbReference type="PROSITE" id="PS50092">
    <property type="entry name" value="TSP1"/>
    <property type="match status" value="1"/>
</dbReference>
<evidence type="ECO:0000313" key="10">
    <source>
        <dbReference type="Proteomes" id="UP001235939"/>
    </source>
</evidence>
<dbReference type="EMBL" id="CP092863">
    <property type="protein sequence ID" value="UYV60196.1"/>
    <property type="molecule type" value="Genomic_DNA"/>
</dbReference>
<dbReference type="InterPro" id="IPR002172">
    <property type="entry name" value="LDrepeatLR_classA_rpt"/>
</dbReference>
<feature type="disulfide bond" evidence="8">
    <location>
        <begin position="235"/>
        <end position="253"/>
    </location>
</feature>
<evidence type="ECO:0000256" key="8">
    <source>
        <dbReference type="PROSITE-ProRule" id="PRU00124"/>
    </source>
</evidence>
<dbReference type="SMART" id="SM00192">
    <property type="entry name" value="LDLa"/>
    <property type="match status" value="2"/>
</dbReference>
<feature type="non-terminal residue" evidence="9">
    <location>
        <position position="401"/>
    </location>
</feature>
<comment type="subcellular location">
    <subcellularLocation>
        <location evidence="2">Endomembrane system</location>
    </subcellularLocation>
    <subcellularLocation>
        <location evidence="1">Membrane</location>
        <topology evidence="1">Single-pass membrane protein</topology>
    </subcellularLocation>
</comment>
<keyword evidence="3" id="KW-0812">Transmembrane</keyword>
<feature type="disulfide bond" evidence="8">
    <location>
        <begin position="283"/>
        <end position="298"/>
    </location>
</feature>
<dbReference type="CDD" id="cd00112">
    <property type="entry name" value="LDLa"/>
    <property type="match status" value="2"/>
</dbReference>
<evidence type="ECO:0000256" key="2">
    <source>
        <dbReference type="ARBA" id="ARBA00004308"/>
    </source>
</evidence>
<evidence type="ECO:0000313" key="9">
    <source>
        <dbReference type="EMBL" id="UYV60196.1"/>
    </source>
</evidence>
<feature type="disulfide bond" evidence="8">
    <location>
        <begin position="228"/>
        <end position="240"/>
    </location>
</feature>
<dbReference type="PRINTS" id="PR00261">
    <property type="entry name" value="LDLRECEPTOR"/>
</dbReference>
<accession>A0ABY6JW23</accession>
<keyword evidence="6" id="KW-0472">Membrane</keyword>
<feature type="disulfide bond" evidence="8">
    <location>
        <begin position="247"/>
        <end position="262"/>
    </location>
</feature>
<keyword evidence="4" id="KW-0677">Repeat</keyword>
<dbReference type="InterPro" id="IPR036055">
    <property type="entry name" value="LDL_receptor-like_sf"/>
</dbReference>
<reference evidence="9 10" key="1">
    <citation type="submission" date="2022-01" db="EMBL/GenBank/DDBJ databases">
        <title>A chromosomal length assembly of Cordylochernes scorpioides.</title>
        <authorList>
            <person name="Zeh D."/>
            <person name="Zeh J."/>
        </authorList>
    </citation>
    <scope>NUCLEOTIDE SEQUENCE [LARGE SCALE GENOMIC DNA]</scope>
    <source>
        <strain evidence="9">IN4F17</strain>
        <tissue evidence="9">Whole Body</tissue>
    </source>
</reference>
<dbReference type="Pfam" id="PF00057">
    <property type="entry name" value="Ldl_recept_a"/>
    <property type="match status" value="2"/>
</dbReference>